<comment type="caution">
    <text evidence="8">The sequence shown here is derived from an EMBL/GenBank/DDBJ whole genome shotgun (WGS) entry which is preliminary data.</text>
</comment>
<evidence type="ECO:0000256" key="4">
    <source>
        <dbReference type="ARBA" id="ARBA00022525"/>
    </source>
</evidence>
<evidence type="ECO:0000313" key="8">
    <source>
        <dbReference type="EMBL" id="PHT85286.1"/>
    </source>
</evidence>
<dbReference type="GO" id="GO:0060320">
    <property type="term" value="P:rejection of self pollen"/>
    <property type="evidence" value="ECO:0007669"/>
    <property type="project" value="UniProtKB-KW"/>
</dbReference>
<evidence type="ECO:0000313" key="9">
    <source>
        <dbReference type="Proteomes" id="UP000222542"/>
    </source>
</evidence>
<proteinExistence type="inferred from homology"/>
<keyword evidence="3 6" id="KW-0713">Self-incompatibility</keyword>
<dbReference type="Proteomes" id="UP000222542">
    <property type="component" value="Unassembled WGS sequence"/>
</dbReference>
<keyword evidence="7" id="KW-1133">Transmembrane helix</keyword>
<accession>A0A2G2ZTI0</accession>
<keyword evidence="4 6" id="KW-0964">Secreted</keyword>
<evidence type="ECO:0000256" key="3">
    <source>
        <dbReference type="ARBA" id="ARBA00022471"/>
    </source>
</evidence>
<comment type="similarity">
    <text evidence="2 6">Belongs to the plant self-incompatibility (S1) protein family.</text>
</comment>
<evidence type="ECO:0000256" key="1">
    <source>
        <dbReference type="ARBA" id="ARBA00004613"/>
    </source>
</evidence>
<evidence type="ECO:0000256" key="7">
    <source>
        <dbReference type="SAM" id="Phobius"/>
    </source>
</evidence>
<reference evidence="8 9" key="2">
    <citation type="journal article" date="2017" name="Genome Biol.">
        <title>New reference genome sequences of hot pepper reveal the massive evolution of plant disease-resistance genes by retroduplication.</title>
        <authorList>
            <person name="Kim S."/>
            <person name="Park J."/>
            <person name="Yeom S.I."/>
            <person name="Kim Y.M."/>
            <person name="Seo E."/>
            <person name="Kim K.T."/>
            <person name="Kim M.S."/>
            <person name="Lee J.M."/>
            <person name="Cheong K."/>
            <person name="Shin H.S."/>
            <person name="Kim S.B."/>
            <person name="Han K."/>
            <person name="Lee J."/>
            <person name="Park M."/>
            <person name="Lee H.A."/>
            <person name="Lee H.Y."/>
            <person name="Lee Y."/>
            <person name="Oh S."/>
            <person name="Lee J.H."/>
            <person name="Choi E."/>
            <person name="Choi E."/>
            <person name="Lee S.E."/>
            <person name="Jeon J."/>
            <person name="Kim H."/>
            <person name="Choi G."/>
            <person name="Song H."/>
            <person name="Lee J."/>
            <person name="Lee S.C."/>
            <person name="Kwon J.K."/>
            <person name="Lee H.Y."/>
            <person name="Koo N."/>
            <person name="Hong Y."/>
            <person name="Kim R.W."/>
            <person name="Kang W.H."/>
            <person name="Huh J.H."/>
            <person name="Kang B.C."/>
            <person name="Yang T.J."/>
            <person name="Lee Y.H."/>
            <person name="Bennetzen J.L."/>
            <person name="Choi D."/>
        </authorList>
    </citation>
    <scope>NUCLEOTIDE SEQUENCE [LARGE SCALE GENOMIC DNA]</scope>
    <source>
        <strain evidence="9">cv. CM334</strain>
    </source>
</reference>
<dbReference type="AlphaFoldDB" id="A0A2G2ZTI0"/>
<sequence>MFFQKINYPLINIMIFIVLLLSFSHHIKAGLRKKSYLISIINNLKNSSVKLKIRCQSKENDLGYHNLSYNQSFDFQFEEHLFHKTLFFCHFWWPPKQNVFDVFNNANRCVKHGPVHTHTCIWLANVDGFYLNGVKIHDWS</sequence>
<dbReference type="GO" id="GO:0005576">
    <property type="term" value="C:extracellular region"/>
    <property type="evidence" value="ECO:0007669"/>
    <property type="project" value="UniProtKB-SubCell"/>
</dbReference>
<name>A0A2G2ZTI0_CAPAN</name>
<evidence type="ECO:0000256" key="2">
    <source>
        <dbReference type="ARBA" id="ARBA00005581"/>
    </source>
</evidence>
<comment type="subcellular location">
    <subcellularLocation>
        <location evidence="1 6">Secreted</location>
    </subcellularLocation>
</comment>
<keyword evidence="7" id="KW-0472">Membrane</keyword>
<feature type="transmembrane region" description="Helical" evidence="7">
    <location>
        <begin position="6"/>
        <end position="24"/>
    </location>
</feature>
<evidence type="ECO:0000256" key="6">
    <source>
        <dbReference type="RuleBase" id="RU367044"/>
    </source>
</evidence>
<reference evidence="8 9" key="1">
    <citation type="journal article" date="2014" name="Nat. Genet.">
        <title>Genome sequence of the hot pepper provides insights into the evolution of pungency in Capsicum species.</title>
        <authorList>
            <person name="Kim S."/>
            <person name="Park M."/>
            <person name="Yeom S.I."/>
            <person name="Kim Y.M."/>
            <person name="Lee J.M."/>
            <person name="Lee H.A."/>
            <person name="Seo E."/>
            <person name="Choi J."/>
            <person name="Cheong K."/>
            <person name="Kim K.T."/>
            <person name="Jung K."/>
            <person name="Lee G.W."/>
            <person name="Oh S.K."/>
            <person name="Bae C."/>
            <person name="Kim S.B."/>
            <person name="Lee H.Y."/>
            <person name="Kim S.Y."/>
            <person name="Kim M.S."/>
            <person name="Kang B.C."/>
            <person name="Jo Y.D."/>
            <person name="Yang H.B."/>
            <person name="Jeong H.J."/>
            <person name="Kang W.H."/>
            <person name="Kwon J.K."/>
            <person name="Shin C."/>
            <person name="Lim J.Y."/>
            <person name="Park J.H."/>
            <person name="Huh J.H."/>
            <person name="Kim J.S."/>
            <person name="Kim B.D."/>
            <person name="Cohen O."/>
            <person name="Paran I."/>
            <person name="Suh M.C."/>
            <person name="Lee S.B."/>
            <person name="Kim Y.K."/>
            <person name="Shin Y."/>
            <person name="Noh S.J."/>
            <person name="Park J."/>
            <person name="Seo Y.S."/>
            <person name="Kwon S.Y."/>
            <person name="Kim H.A."/>
            <person name="Park J.M."/>
            <person name="Kim H.J."/>
            <person name="Choi S.B."/>
            <person name="Bosland P.W."/>
            <person name="Reeves G."/>
            <person name="Jo S.H."/>
            <person name="Lee B.W."/>
            <person name="Cho H.T."/>
            <person name="Choi H.S."/>
            <person name="Lee M.S."/>
            <person name="Yu Y."/>
            <person name="Do Choi Y."/>
            <person name="Park B.S."/>
            <person name="van Deynze A."/>
            <person name="Ashrafi H."/>
            <person name="Hill T."/>
            <person name="Kim W.T."/>
            <person name="Pai H.S."/>
            <person name="Ahn H.K."/>
            <person name="Yeam I."/>
            <person name="Giovannoni J.J."/>
            <person name="Rose J.K."/>
            <person name="Sorensen I."/>
            <person name="Lee S.J."/>
            <person name="Kim R.W."/>
            <person name="Choi I.Y."/>
            <person name="Choi B.S."/>
            <person name="Lim J.S."/>
            <person name="Lee Y.H."/>
            <person name="Choi D."/>
        </authorList>
    </citation>
    <scope>NUCLEOTIDE SEQUENCE [LARGE SCALE GENOMIC DNA]</scope>
    <source>
        <strain evidence="9">cv. CM334</strain>
    </source>
</reference>
<keyword evidence="7" id="KW-0812">Transmembrane</keyword>
<keyword evidence="5" id="KW-0732">Signal</keyword>
<dbReference type="SMR" id="A0A2G2ZTI0"/>
<dbReference type="Pfam" id="PF05938">
    <property type="entry name" value="Self-incomp_S1"/>
    <property type="match status" value="1"/>
</dbReference>
<evidence type="ECO:0000256" key="5">
    <source>
        <dbReference type="ARBA" id="ARBA00022729"/>
    </source>
</evidence>
<dbReference type="Gramene" id="PHT85286">
    <property type="protein sequence ID" value="PHT85286"/>
    <property type="gene ID" value="T459_07392"/>
</dbReference>
<dbReference type="PANTHER" id="PTHR31232">
    <property type="match status" value="1"/>
</dbReference>
<keyword evidence="9" id="KW-1185">Reference proteome</keyword>
<dbReference type="EMBL" id="AYRZ02000003">
    <property type="protein sequence ID" value="PHT85286.1"/>
    <property type="molecule type" value="Genomic_DNA"/>
</dbReference>
<protein>
    <recommendedName>
        <fullName evidence="6">S-protein homolog</fullName>
    </recommendedName>
</protein>
<dbReference type="OMA" id="WVITIND"/>
<organism evidence="8 9">
    <name type="scientific">Capsicum annuum</name>
    <name type="common">Capsicum pepper</name>
    <dbReference type="NCBI Taxonomy" id="4072"/>
    <lineage>
        <taxon>Eukaryota</taxon>
        <taxon>Viridiplantae</taxon>
        <taxon>Streptophyta</taxon>
        <taxon>Embryophyta</taxon>
        <taxon>Tracheophyta</taxon>
        <taxon>Spermatophyta</taxon>
        <taxon>Magnoliopsida</taxon>
        <taxon>eudicotyledons</taxon>
        <taxon>Gunneridae</taxon>
        <taxon>Pentapetalae</taxon>
        <taxon>asterids</taxon>
        <taxon>lamiids</taxon>
        <taxon>Solanales</taxon>
        <taxon>Solanaceae</taxon>
        <taxon>Solanoideae</taxon>
        <taxon>Capsiceae</taxon>
        <taxon>Capsicum</taxon>
    </lineage>
</organism>
<dbReference type="PANTHER" id="PTHR31232:SF172">
    <property type="entry name" value="S-PROTEIN HOMOLOG"/>
    <property type="match status" value="1"/>
</dbReference>
<dbReference type="InterPro" id="IPR010264">
    <property type="entry name" value="Self-incomp_S1"/>
</dbReference>
<gene>
    <name evidence="8" type="ORF">T459_07392</name>
</gene>